<sequence length="321" mass="36603">MRSCDENASKKDDSDMSQDEYEVEKILGVSAVDGKLLYKVRWKGFGSNDDSWEPEANLHSAPVILLDYITNHYDEITKARKMLADKQKNEVCSLQKFFNIFVITIGLNEQRKERRVPRQYLKNLKVKGEKRIQSRVQKVAKAKLRELSAKNAKYTWLYDGAEDADSEASEQISSQKMNGLLLFKDFILILILSTDHSPVPDAGREEVISFQSETAAASNPLKADLQISNAGTEVFEEKREDLEEFKDCEGNSENDAFKITKVNFVDVVKCYDGAIKVIYTKEDEAQRYIVSVREAFEIDGYGLVQYLIGRCEFNELQISGE</sequence>
<dbReference type="PROSITE" id="PS00598">
    <property type="entry name" value="CHROMO_1"/>
    <property type="match status" value="1"/>
</dbReference>
<proteinExistence type="predicted"/>
<keyword evidence="5" id="KW-1185">Reference proteome</keyword>
<reference evidence="6" key="1">
    <citation type="submission" date="2017-02" db="UniProtKB">
        <authorList>
            <consortium name="WormBaseParasite"/>
        </authorList>
    </citation>
    <scope>IDENTIFICATION</scope>
</reference>
<accession>A0A0N5DBW1</accession>
<dbReference type="WBParaSite" id="TCLT_0001067801-mRNA-1">
    <property type="protein sequence ID" value="TCLT_0001067801-mRNA-1"/>
    <property type="gene ID" value="TCLT_0001067801"/>
</dbReference>
<dbReference type="InterPro" id="IPR017984">
    <property type="entry name" value="Chromo_dom_subgr"/>
</dbReference>
<dbReference type="InterPro" id="IPR016197">
    <property type="entry name" value="Chromo-like_dom_sf"/>
</dbReference>
<evidence type="ECO:0000259" key="3">
    <source>
        <dbReference type="PROSITE" id="PS50013"/>
    </source>
</evidence>
<evidence type="ECO:0000313" key="5">
    <source>
        <dbReference type="Proteomes" id="UP000276776"/>
    </source>
</evidence>
<protein>
    <submittedName>
        <fullName evidence="6">Chromo domain-containing protein</fullName>
    </submittedName>
</protein>
<dbReference type="InterPro" id="IPR000953">
    <property type="entry name" value="Chromo/chromo_shadow_dom"/>
</dbReference>
<dbReference type="GO" id="GO:0005634">
    <property type="term" value="C:nucleus"/>
    <property type="evidence" value="ECO:0007669"/>
    <property type="project" value="UniProtKB-SubCell"/>
</dbReference>
<dbReference type="OrthoDB" id="1918685at2759"/>
<evidence type="ECO:0000256" key="1">
    <source>
        <dbReference type="ARBA" id="ARBA00004123"/>
    </source>
</evidence>
<feature type="domain" description="Chromo" evidence="3">
    <location>
        <begin position="21"/>
        <end position="80"/>
    </location>
</feature>
<dbReference type="AlphaFoldDB" id="A0A0N5DBW1"/>
<dbReference type="PRINTS" id="PR00504">
    <property type="entry name" value="CHROMODOMAIN"/>
</dbReference>
<dbReference type="STRING" id="103827.A0A0N5DBW1"/>
<dbReference type="Gene3D" id="2.40.50.40">
    <property type="match status" value="1"/>
</dbReference>
<evidence type="ECO:0000256" key="2">
    <source>
        <dbReference type="ARBA" id="ARBA00023242"/>
    </source>
</evidence>
<comment type="subcellular location">
    <subcellularLocation>
        <location evidence="1">Nucleus</location>
    </subcellularLocation>
</comment>
<name>A0A0N5DBW1_THECL</name>
<dbReference type="InterPro" id="IPR051219">
    <property type="entry name" value="Heterochromatin_chromo-domain"/>
</dbReference>
<reference evidence="4 5" key="2">
    <citation type="submission" date="2018-11" db="EMBL/GenBank/DDBJ databases">
        <authorList>
            <consortium name="Pathogen Informatics"/>
        </authorList>
    </citation>
    <scope>NUCLEOTIDE SEQUENCE [LARGE SCALE GENOMIC DNA]</scope>
</reference>
<dbReference type="SUPFAM" id="SSF54160">
    <property type="entry name" value="Chromo domain-like"/>
    <property type="match status" value="1"/>
</dbReference>
<keyword evidence="2" id="KW-0539">Nucleus</keyword>
<dbReference type="InterPro" id="IPR023779">
    <property type="entry name" value="Chromodomain_CS"/>
</dbReference>
<dbReference type="PROSITE" id="PS50013">
    <property type="entry name" value="CHROMO_2"/>
    <property type="match status" value="1"/>
</dbReference>
<dbReference type="InterPro" id="IPR023780">
    <property type="entry name" value="Chromo_domain"/>
</dbReference>
<dbReference type="PANTHER" id="PTHR22812">
    <property type="entry name" value="CHROMOBOX PROTEIN"/>
    <property type="match status" value="1"/>
</dbReference>
<gene>
    <name evidence="4" type="ORF">TCLT_LOCUS10662</name>
</gene>
<dbReference type="SMART" id="SM00298">
    <property type="entry name" value="CHROMO"/>
    <property type="match status" value="1"/>
</dbReference>
<evidence type="ECO:0000313" key="4">
    <source>
        <dbReference type="EMBL" id="VDN08371.1"/>
    </source>
</evidence>
<dbReference type="Proteomes" id="UP000276776">
    <property type="component" value="Unassembled WGS sequence"/>
</dbReference>
<dbReference type="CDD" id="cd00024">
    <property type="entry name" value="CD_CSD"/>
    <property type="match status" value="1"/>
</dbReference>
<dbReference type="EMBL" id="UYYF01005248">
    <property type="protein sequence ID" value="VDN08371.1"/>
    <property type="molecule type" value="Genomic_DNA"/>
</dbReference>
<evidence type="ECO:0000313" key="6">
    <source>
        <dbReference type="WBParaSite" id="TCLT_0001067801-mRNA-1"/>
    </source>
</evidence>
<dbReference type="Pfam" id="PF00385">
    <property type="entry name" value="Chromo"/>
    <property type="match status" value="1"/>
</dbReference>
<organism evidence="6">
    <name type="scientific">Thelazia callipaeda</name>
    <name type="common">Oriental eyeworm</name>
    <name type="synonym">Parasitic nematode</name>
    <dbReference type="NCBI Taxonomy" id="103827"/>
    <lineage>
        <taxon>Eukaryota</taxon>
        <taxon>Metazoa</taxon>
        <taxon>Ecdysozoa</taxon>
        <taxon>Nematoda</taxon>
        <taxon>Chromadorea</taxon>
        <taxon>Rhabditida</taxon>
        <taxon>Spirurina</taxon>
        <taxon>Spiruromorpha</taxon>
        <taxon>Thelazioidea</taxon>
        <taxon>Thelaziidae</taxon>
        <taxon>Thelazia</taxon>
    </lineage>
</organism>